<dbReference type="AlphaFoldDB" id="A0A3M8Q1S6"/>
<dbReference type="InterPro" id="IPR016476">
    <property type="entry name" value="SH3_dom_pro"/>
</dbReference>
<keyword evidence="3" id="KW-0472">Membrane</keyword>
<feature type="signal peptide" evidence="4">
    <location>
        <begin position="1"/>
        <end position="21"/>
    </location>
</feature>
<accession>A0A3M8Q1S6</accession>
<keyword evidence="1 4" id="KW-0732">Signal</keyword>
<organism evidence="5 6">
    <name type="scientific">Marinomonas hwangdonensis</name>
    <dbReference type="NCBI Taxonomy" id="1053647"/>
    <lineage>
        <taxon>Bacteria</taxon>
        <taxon>Pseudomonadati</taxon>
        <taxon>Pseudomonadota</taxon>
        <taxon>Gammaproteobacteria</taxon>
        <taxon>Oceanospirillales</taxon>
        <taxon>Oceanospirillaceae</taxon>
        <taxon>Marinomonas</taxon>
    </lineage>
</organism>
<dbReference type="EMBL" id="RIZG01000007">
    <property type="protein sequence ID" value="RNF49752.1"/>
    <property type="molecule type" value="Genomic_DNA"/>
</dbReference>
<evidence type="ECO:0000256" key="1">
    <source>
        <dbReference type="ARBA" id="ARBA00022729"/>
    </source>
</evidence>
<evidence type="ECO:0000313" key="6">
    <source>
        <dbReference type="Proteomes" id="UP000280507"/>
    </source>
</evidence>
<feature type="coiled-coil region" evidence="2">
    <location>
        <begin position="92"/>
        <end position="188"/>
    </location>
</feature>
<keyword evidence="6" id="KW-1185">Reference proteome</keyword>
<keyword evidence="2" id="KW-0175">Coiled coil</keyword>
<evidence type="ECO:0000313" key="5">
    <source>
        <dbReference type="EMBL" id="RNF49752.1"/>
    </source>
</evidence>
<feature type="chain" id="PRO_5017972016" evidence="4">
    <location>
        <begin position="22"/>
        <end position="222"/>
    </location>
</feature>
<sequence length="222" mass="24475">MSNKKMIGLTLGLILTAAAEASTVYISDVQFVAIREGMDNATRAVERGLKSGTPLQVLEQSQGYTKVLTPSGNEGWVADYFLSEDMVTRDQLDQLQQELNKSKQDVTLISNDLSRSNQKITDLENANATMQQRNNALEAQLQEASELSQRAQAIVANNDDVSYQLASLKQQADAAKQYAENLQDTTQQKWFILGAATLFGGLLLGTILPMLRRKKTSSGRWS</sequence>
<comment type="caution">
    <text evidence="5">The sequence shown here is derived from an EMBL/GenBank/DDBJ whole genome shotgun (WGS) entry which is preliminary data.</text>
</comment>
<keyword evidence="3" id="KW-0812">Transmembrane</keyword>
<evidence type="ECO:0000256" key="2">
    <source>
        <dbReference type="SAM" id="Coils"/>
    </source>
</evidence>
<dbReference type="Gene3D" id="2.30.30.40">
    <property type="entry name" value="SH3 Domains"/>
    <property type="match status" value="1"/>
</dbReference>
<protein>
    <submittedName>
        <fullName evidence="5">TIGR04211 family SH3 domain-containing protein</fullName>
    </submittedName>
</protein>
<evidence type="ECO:0000256" key="3">
    <source>
        <dbReference type="SAM" id="Phobius"/>
    </source>
</evidence>
<gene>
    <name evidence="5" type="ORF">EBI00_12535</name>
</gene>
<name>A0A3M8Q1S6_9GAMM</name>
<dbReference type="Proteomes" id="UP000280507">
    <property type="component" value="Unassembled WGS sequence"/>
</dbReference>
<keyword evidence="3" id="KW-1133">Transmembrane helix</keyword>
<proteinExistence type="predicted"/>
<evidence type="ECO:0000256" key="4">
    <source>
        <dbReference type="SAM" id="SignalP"/>
    </source>
</evidence>
<feature type="transmembrane region" description="Helical" evidence="3">
    <location>
        <begin position="190"/>
        <end position="211"/>
    </location>
</feature>
<dbReference type="OrthoDB" id="9790951at2"/>
<dbReference type="NCBIfam" id="TIGR04211">
    <property type="entry name" value="SH3_and_anchor"/>
    <property type="match status" value="1"/>
</dbReference>
<reference evidence="5 6" key="1">
    <citation type="journal article" date="2012" name="Int. J. Syst. Evol. Microbiol.">
        <title>Marinomonas hwangdonensis sp. nov., isolated from seawater.</title>
        <authorList>
            <person name="Jung Y.T."/>
            <person name="Oh T.K."/>
            <person name="Yoon J.H."/>
        </authorList>
    </citation>
    <scope>NUCLEOTIDE SEQUENCE [LARGE SCALE GENOMIC DNA]</scope>
    <source>
        <strain evidence="5 6">HDW-15</strain>
    </source>
</reference>
<dbReference type="RefSeq" id="WP_123096273.1">
    <property type="nucleotide sequence ID" value="NZ_RIZG01000007.1"/>
</dbReference>